<dbReference type="SUPFAM" id="SSF48557">
    <property type="entry name" value="L-aspartase-like"/>
    <property type="match status" value="1"/>
</dbReference>
<dbReference type="GO" id="GO:0016829">
    <property type="term" value="F:lyase activity"/>
    <property type="evidence" value="ECO:0007669"/>
    <property type="project" value="UniProtKB-KW"/>
</dbReference>
<dbReference type="InterPro" id="IPR024083">
    <property type="entry name" value="Fumarase/histidase_N"/>
</dbReference>
<organism evidence="5 6">
    <name type="scientific">Natronosporangium hydrolyticum</name>
    <dbReference type="NCBI Taxonomy" id="2811111"/>
    <lineage>
        <taxon>Bacteria</taxon>
        <taxon>Bacillati</taxon>
        <taxon>Actinomycetota</taxon>
        <taxon>Actinomycetes</taxon>
        <taxon>Micromonosporales</taxon>
        <taxon>Micromonosporaceae</taxon>
        <taxon>Natronosporangium</taxon>
    </lineage>
</organism>
<name>A0A895YEG1_9ACTN</name>
<dbReference type="InterPro" id="IPR012789">
    <property type="entry name" value="Protocat_PcaB-like"/>
</dbReference>
<keyword evidence="6" id="KW-1185">Reference proteome</keyword>
<comment type="similarity">
    <text evidence="2">Belongs to the class-II fumarase/aspartase family.</text>
</comment>
<evidence type="ECO:0000313" key="6">
    <source>
        <dbReference type="Proteomes" id="UP000662857"/>
    </source>
</evidence>
<dbReference type="RefSeq" id="WP_239674961.1">
    <property type="nucleotide sequence ID" value="NZ_CP070499.1"/>
</dbReference>
<evidence type="ECO:0000256" key="3">
    <source>
        <dbReference type="SAM" id="MobiDB-lite"/>
    </source>
</evidence>
<dbReference type="GO" id="GO:0019619">
    <property type="term" value="P:3,4-dihydroxybenzoate catabolic process"/>
    <property type="evidence" value="ECO:0007669"/>
    <property type="project" value="InterPro"/>
</dbReference>
<dbReference type="PANTHER" id="PTHR43172:SF2">
    <property type="entry name" value="ADENYLOSUCCINATE LYASE C-TERMINAL DOMAIN-CONTAINING PROTEIN"/>
    <property type="match status" value="1"/>
</dbReference>
<feature type="region of interest" description="Disordered" evidence="3">
    <location>
        <begin position="1"/>
        <end position="24"/>
    </location>
</feature>
<dbReference type="AlphaFoldDB" id="A0A895YEG1"/>
<reference evidence="5" key="1">
    <citation type="submission" date="2021-02" db="EMBL/GenBank/DDBJ databases">
        <title>Natrosporangium hydrolyticum gen. nov., sp. nov, a haloalkaliphilic actinobacterium from a soda solonchak soil.</title>
        <authorList>
            <person name="Sorokin D.Y."/>
            <person name="Khijniak T.V."/>
            <person name="Zakharycheva A.P."/>
            <person name="Boueva O.V."/>
            <person name="Ariskina E.V."/>
            <person name="Hahnke R.L."/>
            <person name="Bunk B."/>
            <person name="Sproer C."/>
            <person name="Schumann P."/>
            <person name="Evtushenko L.I."/>
            <person name="Kublanov I.V."/>
        </authorList>
    </citation>
    <scope>NUCLEOTIDE SEQUENCE</scope>
    <source>
        <strain evidence="5">DSM 106523</strain>
    </source>
</reference>
<evidence type="ECO:0000313" key="5">
    <source>
        <dbReference type="EMBL" id="QSB12916.1"/>
    </source>
</evidence>
<dbReference type="Gene3D" id="1.10.275.10">
    <property type="entry name" value="Fumarase/aspartase (N-terminal domain)"/>
    <property type="match status" value="1"/>
</dbReference>
<dbReference type="NCBIfam" id="TIGR02426">
    <property type="entry name" value="protocat_pcaB"/>
    <property type="match status" value="1"/>
</dbReference>
<evidence type="ECO:0000256" key="1">
    <source>
        <dbReference type="ARBA" id="ARBA00023239"/>
    </source>
</evidence>
<feature type="domain" description="Fumarate lyase N-terminal" evidence="4">
    <location>
        <begin position="49"/>
        <end position="302"/>
    </location>
</feature>
<dbReference type="PRINTS" id="PR00149">
    <property type="entry name" value="FUMRATELYASE"/>
</dbReference>
<feature type="compositionally biased region" description="Low complexity" evidence="3">
    <location>
        <begin position="1"/>
        <end position="17"/>
    </location>
</feature>
<dbReference type="EMBL" id="CP070499">
    <property type="protein sequence ID" value="QSB12916.1"/>
    <property type="molecule type" value="Genomic_DNA"/>
</dbReference>
<gene>
    <name evidence="5" type="primary">pcaB</name>
    <name evidence="5" type="ORF">JQS43_14675</name>
</gene>
<keyword evidence="1" id="KW-0456">Lyase</keyword>
<dbReference type="Proteomes" id="UP000662857">
    <property type="component" value="Chromosome"/>
</dbReference>
<dbReference type="KEGG" id="nhy:JQS43_14675"/>
<dbReference type="InterPro" id="IPR008948">
    <property type="entry name" value="L-Aspartase-like"/>
</dbReference>
<dbReference type="Pfam" id="PF00206">
    <property type="entry name" value="Lyase_1"/>
    <property type="match status" value="1"/>
</dbReference>
<sequence>MRPSSSPAEPAEPAEPAGSPPPGLFDEVLARGPVRAAVDDRAWLAALLTAEAGLAQAQAGLGMIPPAAATAIAAAAQPAQYDVGSLAVDAAGSGTPVLPLVTALRQRIDPALREYVHYRATSQDILDTAAMLVSRSALAVIRRDLETAAGHTATLARRHRNTAMAGRTLLQQAEPTTFGRKAAGWLVALRTALASLDRVASTGLAVQLGGAAGTLAGYQEAGPALLHAYAAELGLAEPVLPWHTDRTRVAELAGALATTAGAAAKIARDITLLAQSEVAEVAEAAGGPSSAMPHKRNPVAAVSALAAAGSAPGLAATIYAAMTQEHERAAGGWHTEWRPLRELLICTGSAVSWLDSCLAGLQVNDAALAANLASMLTTVALREPAEAHTAAAAALVDRALADTAPTDGEARS</sequence>
<dbReference type="InterPro" id="IPR000362">
    <property type="entry name" value="Fumarate_lyase_fam"/>
</dbReference>
<accession>A0A895YEG1</accession>
<dbReference type="Gene3D" id="1.20.200.10">
    <property type="entry name" value="Fumarase/aspartase (Central domain)"/>
    <property type="match status" value="1"/>
</dbReference>
<dbReference type="InterPro" id="IPR022761">
    <property type="entry name" value="Fumarate_lyase_N"/>
</dbReference>
<protein>
    <submittedName>
        <fullName evidence="5">3-carboxy-cis,cis-muconate cycloisomerase</fullName>
        <ecNumber evidence="5">5.5.1.2</ecNumber>
    </submittedName>
</protein>
<proteinExistence type="inferred from homology"/>
<evidence type="ECO:0000256" key="2">
    <source>
        <dbReference type="ARBA" id="ARBA00034772"/>
    </source>
</evidence>
<keyword evidence="5" id="KW-0413">Isomerase</keyword>
<evidence type="ECO:0000259" key="4">
    <source>
        <dbReference type="Pfam" id="PF00206"/>
    </source>
</evidence>
<dbReference type="EC" id="5.5.1.2" evidence="5"/>
<dbReference type="PRINTS" id="PR00145">
    <property type="entry name" value="ARGSUCLYASE"/>
</dbReference>
<dbReference type="PANTHER" id="PTHR43172">
    <property type="entry name" value="ADENYLOSUCCINATE LYASE"/>
    <property type="match status" value="1"/>
</dbReference>
<dbReference type="GO" id="GO:0047472">
    <property type="term" value="F:3-carboxy-cis,cis-muconate cycloisomerase activity"/>
    <property type="evidence" value="ECO:0007669"/>
    <property type="project" value="UniProtKB-EC"/>
</dbReference>